<dbReference type="InterPro" id="IPR001173">
    <property type="entry name" value="Glyco_trans_2-like"/>
</dbReference>
<accession>A0A5C6ECR1</accession>
<name>A0A5C6ECR1_9BACT</name>
<gene>
    <name evidence="2" type="primary">epsE_7</name>
    <name evidence="2" type="ORF">Poly51_53330</name>
</gene>
<dbReference type="Pfam" id="PF00535">
    <property type="entry name" value="Glycos_transf_2"/>
    <property type="match status" value="1"/>
</dbReference>
<dbReference type="EMBL" id="SJPW01000007">
    <property type="protein sequence ID" value="TWU47533.1"/>
    <property type="molecule type" value="Genomic_DNA"/>
</dbReference>
<dbReference type="AlphaFoldDB" id="A0A5C6ECR1"/>
<dbReference type="EC" id="2.4.-.-" evidence="2"/>
<comment type="caution">
    <text evidence="2">The sequence shown here is derived from an EMBL/GenBank/DDBJ whole genome shotgun (WGS) entry which is preliminary data.</text>
</comment>
<evidence type="ECO:0000259" key="1">
    <source>
        <dbReference type="Pfam" id="PF00535"/>
    </source>
</evidence>
<feature type="domain" description="Glycosyltransferase 2-like" evidence="1">
    <location>
        <begin position="14"/>
        <end position="181"/>
    </location>
</feature>
<dbReference type="Gene3D" id="3.90.550.10">
    <property type="entry name" value="Spore Coat Polysaccharide Biosynthesis Protein SpsA, Chain A"/>
    <property type="match status" value="1"/>
</dbReference>
<reference evidence="2 3" key="1">
    <citation type="submission" date="2019-02" db="EMBL/GenBank/DDBJ databases">
        <title>Deep-cultivation of Planctomycetes and their phenomic and genomic characterization uncovers novel biology.</title>
        <authorList>
            <person name="Wiegand S."/>
            <person name="Jogler M."/>
            <person name="Boedeker C."/>
            <person name="Pinto D."/>
            <person name="Vollmers J."/>
            <person name="Rivas-Marin E."/>
            <person name="Kohn T."/>
            <person name="Peeters S.H."/>
            <person name="Heuer A."/>
            <person name="Rast P."/>
            <person name="Oberbeckmann S."/>
            <person name="Bunk B."/>
            <person name="Jeske O."/>
            <person name="Meyerdierks A."/>
            <person name="Storesund J.E."/>
            <person name="Kallscheuer N."/>
            <person name="Luecker S."/>
            <person name="Lage O.M."/>
            <person name="Pohl T."/>
            <person name="Merkel B.J."/>
            <person name="Hornburger P."/>
            <person name="Mueller R.-W."/>
            <person name="Bruemmer F."/>
            <person name="Labrenz M."/>
            <person name="Spormann A.M."/>
            <person name="Op Den Camp H."/>
            <person name="Overmann J."/>
            <person name="Amann R."/>
            <person name="Jetten M.S.M."/>
            <person name="Mascher T."/>
            <person name="Medema M.H."/>
            <person name="Devos D.P."/>
            <person name="Kaster A.-K."/>
            <person name="Ovreas L."/>
            <person name="Rohde M."/>
            <person name="Galperin M.Y."/>
            <person name="Jogler C."/>
        </authorList>
    </citation>
    <scope>NUCLEOTIDE SEQUENCE [LARGE SCALE GENOMIC DNA]</scope>
    <source>
        <strain evidence="2 3">Poly51</strain>
    </source>
</reference>
<dbReference type="GO" id="GO:0016758">
    <property type="term" value="F:hexosyltransferase activity"/>
    <property type="evidence" value="ECO:0007669"/>
    <property type="project" value="UniProtKB-ARBA"/>
</dbReference>
<keyword evidence="2" id="KW-0328">Glycosyltransferase</keyword>
<evidence type="ECO:0000313" key="2">
    <source>
        <dbReference type="EMBL" id="TWU47533.1"/>
    </source>
</evidence>
<keyword evidence="3" id="KW-1185">Reference proteome</keyword>
<sequence>MENWRSVSGQPLVSICCATFNHVEYIEDALRGFLAQVTTFPYEIVIRDDASTDGTAGIVENYVQRYPRIIRSVCNSENRFCKGERASHVWPSIARGDYFAFCEGDDFWIIPDKLQKQVDLLERHPDAVLVGAEFYWCRQDDDGLHLLRKGGETDDKTELVFHNQYFHTATIVVRANVFRKMVEEHLAGHTEYHDKLMLAILILSGPFAALSEVASVYRMTGRGTWTSLDHEAQLKWEIAVSRRFGKRLPGRQGRDQRGNAFRYSARLLAHYAKHRQVVAFIRTAPVALWYGILSAPDYFNRRILGTRDDSL</sequence>
<organism evidence="2 3">
    <name type="scientific">Rubripirellula tenax</name>
    <dbReference type="NCBI Taxonomy" id="2528015"/>
    <lineage>
        <taxon>Bacteria</taxon>
        <taxon>Pseudomonadati</taxon>
        <taxon>Planctomycetota</taxon>
        <taxon>Planctomycetia</taxon>
        <taxon>Pirellulales</taxon>
        <taxon>Pirellulaceae</taxon>
        <taxon>Rubripirellula</taxon>
    </lineage>
</organism>
<dbReference type="Proteomes" id="UP000318288">
    <property type="component" value="Unassembled WGS sequence"/>
</dbReference>
<protein>
    <submittedName>
        <fullName evidence="2">Putative glycosyltransferase EpsE</fullName>
        <ecNumber evidence="2">2.4.-.-</ecNumber>
    </submittedName>
</protein>
<evidence type="ECO:0000313" key="3">
    <source>
        <dbReference type="Proteomes" id="UP000318288"/>
    </source>
</evidence>
<keyword evidence="2" id="KW-0808">Transferase</keyword>
<proteinExistence type="predicted"/>
<dbReference type="PANTHER" id="PTHR22916">
    <property type="entry name" value="GLYCOSYLTRANSFERASE"/>
    <property type="match status" value="1"/>
</dbReference>
<dbReference type="InterPro" id="IPR029044">
    <property type="entry name" value="Nucleotide-diphossugar_trans"/>
</dbReference>
<dbReference type="SUPFAM" id="SSF53448">
    <property type="entry name" value="Nucleotide-diphospho-sugar transferases"/>
    <property type="match status" value="1"/>
</dbReference>
<dbReference type="PANTHER" id="PTHR22916:SF3">
    <property type="entry name" value="UDP-GLCNAC:BETAGAL BETA-1,3-N-ACETYLGLUCOSAMINYLTRANSFERASE-LIKE PROTEIN 1"/>
    <property type="match status" value="1"/>
</dbReference>